<dbReference type="Proteomes" id="UP001186944">
    <property type="component" value="Unassembled WGS sequence"/>
</dbReference>
<evidence type="ECO:0000313" key="2">
    <source>
        <dbReference type="EMBL" id="KAK3100507.1"/>
    </source>
</evidence>
<dbReference type="PANTHER" id="PTHR20872">
    <property type="match status" value="1"/>
</dbReference>
<sequence>MGDNVDIGNSDQEEGPDYSLLPSVAWVKILSNLSLGDRYNASQTCHALFDTFNHPSLWHTMRFDILGNASCWTFNWWTGREDEEQENSVPEKYISMVTKFGRFFQNLTISVSGFLHSDFGRWNDILSEIAKQCRLEKLTLAVGNLTTRTHLDGKGPEKKNVIALVDLVRNAFRMKSFQLLSWPIYPSTMDDPDANIFQALKENPKLKDLEELSLFWCEQSYWSERTPLLLSPEKTLGIIEHFKSLTSLSLRSPMLDESIFQELCSVNRNAKLQLLRIFLNYNKHLENFAVPEISSRTWEQLLKCNPGVCVELTVMSRVPTEELANILKPGCPLTKLKLSKYARCDEYLISWLCDKYYSTLRLFECFADVEGADHVLVRLVSEAKHLQNFVFLSTLNYTTAIEIAKVRGKHWKSLVFGYFSYEDKVNEIYGEDEVVSRNENGEYVLVAIEKFHRRELNPDEEETRRLYLCEEMSKILGYTWTNF</sequence>
<evidence type="ECO:0000259" key="1">
    <source>
        <dbReference type="Pfam" id="PF12937"/>
    </source>
</evidence>
<comment type="caution">
    <text evidence="2">The sequence shown here is derived from an EMBL/GenBank/DDBJ whole genome shotgun (WGS) entry which is preliminary data.</text>
</comment>
<organism evidence="2 3">
    <name type="scientific">Pinctada imbricata</name>
    <name type="common">Atlantic pearl-oyster</name>
    <name type="synonym">Pinctada martensii</name>
    <dbReference type="NCBI Taxonomy" id="66713"/>
    <lineage>
        <taxon>Eukaryota</taxon>
        <taxon>Metazoa</taxon>
        <taxon>Spiralia</taxon>
        <taxon>Lophotrochozoa</taxon>
        <taxon>Mollusca</taxon>
        <taxon>Bivalvia</taxon>
        <taxon>Autobranchia</taxon>
        <taxon>Pteriomorphia</taxon>
        <taxon>Pterioida</taxon>
        <taxon>Pterioidea</taxon>
        <taxon>Pteriidae</taxon>
        <taxon>Pinctada</taxon>
    </lineage>
</organism>
<accession>A0AA89C5R6</accession>
<dbReference type="InterPro" id="IPR032675">
    <property type="entry name" value="LRR_dom_sf"/>
</dbReference>
<dbReference type="SUPFAM" id="SSF81383">
    <property type="entry name" value="F-box domain"/>
    <property type="match status" value="1"/>
</dbReference>
<gene>
    <name evidence="2" type="ORF">FSP39_021045</name>
</gene>
<name>A0AA89C5R6_PINIB</name>
<dbReference type="Gene3D" id="1.20.1280.50">
    <property type="match status" value="1"/>
</dbReference>
<dbReference type="PANTHER" id="PTHR20872:SF1">
    <property type="entry name" value="F-BOX DOMAIN-CONTAINING PROTEIN"/>
    <property type="match status" value="1"/>
</dbReference>
<dbReference type="AlphaFoldDB" id="A0AA89C5R6"/>
<dbReference type="InterPro" id="IPR001810">
    <property type="entry name" value="F-box_dom"/>
</dbReference>
<evidence type="ECO:0000313" key="3">
    <source>
        <dbReference type="Proteomes" id="UP001186944"/>
    </source>
</evidence>
<feature type="domain" description="F-box" evidence="1">
    <location>
        <begin position="20"/>
        <end position="63"/>
    </location>
</feature>
<keyword evidence="3" id="KW-1185">Reference proteome</keyword>
<protein>
    <recommendedName>
        <fullName evidence="1">F-box domain-containing protein</fullName>
    </recommendedName>
</protein>
<proteinExistence type="predicted"/>
<dbReference type="Gene3D" id="3.80.10.10">
    <property type="entry name" value="Ribonuclease Inhibitor"/>
    <property type="match status" value="1"/>
</dbReference>
<dbReference type="Pfam" id="PF12937">
    <property type="entry name" value="F-box-like"/>
    <property type="match status" value="1"/>
</dbReference>
<dbReference type="InterPro" id="IPR036047">
    <property type="entry name" value="F-box-like_dom_sf"/>
</dbReference>
<dbReference type="EMBL" id="VSWD01000006">
    <property type="protein sequence ID" value="KAK3100507.1"/>
    <property type="molecule type" value="Genomic_DNA"/>
</dbReference>
<reference evidence="2" key="1">
    <citation type="submission" date="2019-08" db="EMBL/GenBank/DDBJ databases">
        <title>The improved chromosome-level genome for the pearl oyster Pinctada fucata martensii using PacBio sequencing and Hi-C.</title>
        <authorList>
            <person name="Zheng Z."/>
        </authorList>
    </citation>
    <scope>NUCLEOTIDE SEQUENCE</scope>
    <source>
        <strain evidence="2">ZZ-2019</strain>
        <tissue evidence="2">Adductor muscle</tissue>
    </source>
</reference>